<reference evidence="1 2" key="1">
    <citation type="submission" date="2023-03" db="EMBL/GenBank/DDBJ databases">
        <title>Draft assemblies of triclosan tolerant bacteria isolated from returned activated sludge.</title>
        <authorList>
            <person name="Van Hamelsveld S."/>
        </authorList>
    </citation>
    <scope>NUCLEOTIDE SEQUENCE [LARGE SCALE GENOMIC DNA]</scope>
    <source>
        <strain evidence="1 2">GW210010_S58</strain>
    </source>
</reference>
<comment type="caution">
    <text evidence="1">The sequence shown here is derived from an EMBL/GenBank/DDBJ whole genome shotgun (WGS) entry which is preliminary data.</text>
</comment>
<organism evidence="1 2">
    <name type="scientific">Cupriavidus basilensis</name>
    <dbReference type="NCBI Taxonomy" id="68895"/>
    <lineage>
        <taxon>Bacteria</taxon>
        <taxon>Pseudomonadati</taxon>
        <taxon>Pseudomonadota</taxon>
        <taxon>Betaproteobacteria</taxon>
        <taxon>Burkholderiales</taxon>
        <taxon>Burkholderiaceae</taxon>
        <taxon>Cupriavidus</taxon>
    </lineage>
</organism>
<keyword evidence="2" id="KW-1185">Reference proteome</keyword>
<name>A0ABT6AJB1_9BURK</name>
<protein>
    <submittedName>
        <fullName evidence="1">Uncharacterized protein</fullName>
    </submittedName>
</protein>
<evidence type="ECO:0000313" key="1">
    <source>
        <dbReference type="EMBL" id="MDF3832701.1"/>
    </source>
</evidence>
<dbReference type="Proteomes" id="UP001216674">
    <property type="component" value="Unassembled WGS sequence"/>
</dbReference>
<evidence type="ECO:0000313" key="2">
    <source>
        <dbReference type="Proteomes" id="UP001216674"/>
    </source>
</evidence>
<accession>A0ABT6AJB1</accession>
<sequence>MPDSAETDTPGYKAIREAAELLEQEAGALARGHAPFGDWGADGDVKAAHDDMLAKADALRALLPGQATAASEEPAA</sequence>
<gene>
    <name evidence="1" type="ORF">P3W85_07035</name>
</gene>
<dbReference type="EMBL" id="JARJLM010000125">
    <property type="protein sequence ID" value="MDF3832701.1"/>
    <property type="molecule type" value="Genomic_DNA"/>
</dbReference>
<dbReference type="RefSeq" id="WP_276264249.1">
    <property type="nucleotide sequence ID" value="NZ_JARJLM010000125.1"/>
</dbReference>
<proteinExistence type="predicted"/>